<dbReference type="Pfam" id="PF08220">
    <property type="entry name" value="HTH_DeoR"/>
    <property type="match status" value="1"/>
</dbReference>
<dbReference type="PROSITE" id="PS51000">
    <property type="entry name" value="HTH_DEOR_2"/>
    <property type="match status" value="1"/>
</dbReference>
<dbReference type="InterPro" id="IPR014036">
    <property type="entry name" value="DeoR-like_C"/>
</dbReference>
<dbReference type="InterPro" id="IPR036390">
    <property type="entry name" value="WH_DNA-bd_sf"/>
</dbReference>
<feature type="domain" description="HTH deoR-type" evidence="3">
    <location>
        <begin position="17"/>
        <end position="72"/>
    </location>
</feature>
<dbReference type="RefSeq" id="WP_241443072.1">
    <property type="nucleotide sequence ID" value="NZ_BSUJ01000001.1"/>
</dbReference>
<dbReference type="PANTHER" id="PTHR30363:SF44">
    <property type="entry name" value="AGA OPERON TRANSCRIPTIONAL REPRESSOR-RELATED"/>
    <property type="match status" value="1"/>
</dbReference>
<dbReference type="Proteomes" id="UP001157109">
    <property type="component" value="Unassembled WGS sequence"/>
</dbReference>
<dbReference type="PRINTS" id="PR00037">
    <property type="entry name" value="HTHLACR"/>
</dbReference>
<dbReference type="PANTHER" id="PTHR30363">
    <property type="entry name" value="HTH-TYPE TRANSCRIPTIONAL REGULATOR SRLR-RELATED"/>
    <property type="match status" value="1"/>
</dbReference>
<keyword evidence="2" id="KW-0804">Transcription</keyword>
<dbReference type="Gene3D" id="1.10.10.10">
    <property type="entry name" value="Winged helix-like DNA-binding domain superfamily/Winged helix DNA-binding domain"/>
    <property type="match status" value="1"/>
</dbReference>
<dbReference type="Gene3D" id="3.40.50.1360">
    <property type="match status" value="1"/>
</dbReference>
<evidence type="ECO:0000313" key="5">
    <source>
        <dbReference type="Proteomes" id="UP001157109"/>
    </source>
</evidence>
<organism evidence="4 5">
    <name type="scientific">Arsenicicoccus piscis</name>
    <dbReference type="NCBI Taxonomy" id="673954"/>
    <lineage>
        <taxon>Bacteria</taxon>
        <taxon>Bacillati</taxon>
        <taxon>Actinomycetota</taxon>
        <taxon>Actinomycetes</taxon>
        <taxon>Micrococcales</taxon>
        <taxon>Intrasporangiaceae</taxon>
        <taxon>Arsenicicoccus</taxon>
    </lineage>
</organism>
<evidence type="ECO:0000256" key="2">
    <source>
        <dbReference type="ARBA" id="ARBA00023163"/>
    </source>
</evidence>
<dbReference type="SUPFAM" id="SSF46785">
    <property type="entry name" value="Winged helix' DNA-binding domain"/>
    <property type="match status" value="1"/>
</dbReference>
<dbReference type="InterPro" id="IPR036388">
    <property type="entry name" value="WH-like_DNA-bd_sf"/>
</dbReference>
<evidence type="ECO:0000259" key="3">
    <source>
        <dbReference type="PROSITE" id="PS51000"/>
    </source>
</evidence>
<evidence type="ECO:0000313" key="4">
    <source>
        <dbReference type="EMBL" id="GMA18862.1"/>
    </source>
</evidence>
<accession>A0ABQ6HL28</accession>
<protein>
    <submittedName>
        <fullName evidence="4">DeoR family transcriptional regulator</fullName>
    </submittedName>
</protein>
<keyword evidence="5" id="KW-1185">Reference proteome</keyword>
<dbReference type="EMBL" id="BSUJ01000001">
    <property type="protein sequence ID" value="GMA18862.1"/>
    <property type="molecule type" value="Genomic_DNA"/>
</dbReference>
<comment type="caution">
    <text evidence="4">The sequence shown here is derived from an EMBL/GenBank/DDBJ whole genome shotgun (WGS) entry which is preliminary data.</text>
</comment>
<dbReference type="InterPro" id="IPR001034">
    <property type="entry name" value="DeoR_HTH"/>
</dbReference>
<dbReference type="InterPro" id="IPR050313">
    <property type="entry name" value="Carb_Metab_HTH_regulators"/>
</dbReference>
<dbReference type="SMART" id="SM01134">
    <property type="entry name" value="DeoRC"/>
    <property type="match status" value="1"/>
</dbReference>
<reference evidence="5" key="1">
    <citation type="journal article" date="2019" name="Int. J. Syst. Evol. Microbiol.">
        <title>The Global Catalogue of Microorganisms (GCM) 10K type strain sequencing project: providing services to taxonomists for standard genome sequencing and annotation.</title>
        <authorList>
            <consortium name="The Broad Institute Genomics Platform"/>
            <consortium name="The Broad Institute Genome Sequencing Center for Infectious Disease"/>
            <person name="Wu L."/>
            <person name="Ma J."/>
        </authorList>
    </citation>
    <scope>NUCLEOTIDE SEQUENCE [LARGE SCALE GENOMIC DNA]</scope>
    <source>
        <strain evidence="5">NBRC 105830</strain>
    </source>
</reference>
<keyword evidence="1" id="KW-0805">Transcription regulation</keyword>
<name>A0ABQ6HL28_9MICO</name>
<proteinExistence type="predicted"/>
<dbReference type="InterPro" id="IPR037171">
    <property type="entry name" value="NagB/RpiA_transferase-like"/>
</dbReference>
<dbReference type="SUPFAM" id="SSF100950">
    <property type="entry name" value="NagB/RpiA/CoA transferase-like"/>
    <property type="match status" value="1"/>
</dbReference>
<dbReference type="SMART" id="SM00420">
    <property type="entry name" value="HTH_DEOR"/>
    <property type="match status" value="1"/>
</dbReference>
<dbReference type="Pfam" id="PF00455">
    <property type="entry name" value="DeoRC"/>
    <property type="match status" value="1"/>
</dbReference>
<gene>
    <name evidence="4" type="primary">fruR_1</name>
    <name evidence="4" type="ORF">GCM10025862_08830</name>
</gene>
<sequence>MTKEQTRDEARARGSKARLRRAEIVHLASTSGLASVEQLSERFGVTASTIRRDLAKLTGQGRIARTYGGAMGLNAHPEASLRQRMGEAYAAKRAIATWCRQQIVPGEVILLDAGSTTGALAGQLQEHEDLTVVSAGMTAVELLLDSPGVEVLALGGRLRPMSQAFIGPLAEIALTRVSCDRAFMGTDGVVPGRGICEADLQQTRLKELMMSRADQVYVLAHGEKVGRAAFHAWAQMPARWTLVTDSSADPQVLDQFSTAEVEIIIADDVPESGSQSAS</sequence>
<evidence type="ECO:0000256" key="1">
    <source>
        <dbReference type="ARBA" id="ARBA00023015"/>
    </source>
</evidence>